<proteinExistence type="predicted"/>
<dbReference type="Gene3D" id="3.40.30.10">
    <property type="entry name" value="Glutaredoxin"/>
    <property type="match status" value="2"/>
</dbReference>
<evidence type="ECO:0000313" key="1">
    <source>
        <dbReference type="EMBL" id="KAJ1607322.1"/>
    </source>
</evidence>
<dbReference type="AlphaFoldDB" id="A0A9D5DGG4"/>
<comment type="caution">
    <text evidence="1">The sequence shown here is derived from an EMBL/GenBank/DDBJ whole genome shotgun (WGS) entry which is preliminary data.</text>
</comment>
<dbReference type="PANTHER" id="PTHR45184">
    <property type="entry name" value="DNAJ PROTEIN ERDJ3A"/>
    <property type="match status" value="1"/>
</dbReference>
<accession>A0A9D5DGG4</accession>
<reference evidence="1" key="1">
    <citation type="submission" date="2022-10" db="EMBL/GenBank/DDBJ databases">
        <title>Adaptive evolution leads to modifications in subtelomeric GC content in a zoonotic Cryptosporidium species.</title>
        <authorList>
            <person name="Li J."/>
            <person name="Feng Y."/>
            <person name="Xiao L."/>
        </authorList>
    </citation>
    <scope>NUCLEOTIDE SEQUENCE</scope>
    <source>
        <strain evidence="1">33844</strain>
    </source>
</reference>
<organism evidence="1">
    <name type="scientific">Cryptosporidium canis</name>
    <dbReference type="NCBI Taxonomy" id="195482"/>
    <lineage>
        <taxon>Eukaryota</taxon>
        <taxon>Sar</taxon>
        <taxon>Alveolata</taxon>
        <taxon>Apicomplexa</taxon>
        <taxon>Conoidasida</taxon>
        <taxon>Coccidia</taxon>
        <taxon>Eucoccidiorida</taxon>
        <taxon>Eimeriorina</taxon>
        <taxon>Cryptosporidiidae</taxon>
        <taxon>Cryptosporidium</taxon>
    </lineage>
</organism>
<dbReference type="InterPro" id="IPR036249">
    <property type="entry name" value="Thioredoxin-like_sf"/>
</dbReference>
<dbReference type="PANTHER" id="PTHR45184:SF1">
    <property type="entry name" value="DNAJ PROTEIN ERDJ3A"/>
    <property type="match status" value="1"/>
</dbReference>
<sequence>MGSIYFFLFVISNFVNFSLYYSEVILDPLQHDIQILKAHNFDSLISKSRLSGVTSVFFYNGGDMAARSELLGWYNDAATELKGMAKVAALNCMEHKQFCDQTNSNGKIMIYPVLPIPAFEFSGERSVKELKNQLLRYVPKDNVSIIGTPTNNSKAIKLEDFLTKHISVPKVLIFSEKEVPPTIIHSLANEFKKKLIFGFVPNCKKSDVSIGIAKKFQVTKFPNIMVYKTSSKPPEFYKGEIKFLPLFEFLNVYAETFVMGGGFSDNESQDSDSKPWLLQKIPELTKLSYNDVCGKHKNLCVIYLKNGEISLEEQSMLEELQDLFTPHISDRGTNFKWMWMDVSIESEFMKLFNEKGDNIVLPSAVVLGTNKRLKFTVLPRNIEGNLQSANKDTVKDLLDKVIGGDARFTNIKGQKLPEFANRAQNKASMSGKRDEL</sequence>
<dbReference type="EMBL" id="JAPCXC010000059">
    <property type="protein sequence ID" value="KAJ1607322.1"/>
    <property type="molecule type" value="Genomic_DNA"/>
</dbReference>
<dbReference type="Proteomes" id="UP001067231">
    <property type="component" value="Unassembled WGS sequence"/>
</dbReference>
<dbReference type="OrthoDB" id="427280at2759"/>
<gene>
    <name evidence="1" type="ORF">OJ253_2396</name>
</gene>
<name>A0A9D5DGG4_9CRYT</name>
<dbReference type="SUPFAM" id="SSF52833">
    <property type="entry name" value="Thioredoxin-like"/>
    <property type="match status" value="1"/>
</dbReference>
<dbReference type="InterPro" id="IPR052842">
    <property type="entry name" value="ER_Co-chaperone"/>
</dbReference>
<protein>
    <submittedName>
        <fullName evidence="1">PDI-like thioredoxin domain-containing protein</fullName>
    </submittedName>
</protein>